<protein>
    <submittedName>
        <fullName evidence="2">EOG090X0GY7</fullName>
    </submittedName>
</protein>
<dbReference type="EMBL" id="OC986233">
    <property type="protein sequence ID" value="CAG4642888.1"/>
    <property type="molecule type" value="Genomic_DNA"/>
</dbReference>
<sequence>MATSQPIDVGKHRFPFCIVWTPIPLITWMLPFIGHMGIATSSGAIRDFAGSYFVSEDNMAFGSPTKYIQLEINKVPGGVTAWDRAVHEASEEYKNHTHNIFSDNCHSHVALVMNMMNYPGKRNWNMVSLCWQIIIKGKYISVAGYMKTWLPFYFLVALTIFLMVFFK</sequence>
<evidence type="ECO:0000313" key="2">
    <source>
        <dbReference type="EMBL" id="CAG4642888.1"/>
    </source>
</evidence>
<dbReference type="InterPro" id="IPR008496">
    <property type="entry name" value="TMEM222/RTE1"/>
</dbReference>
<evidence type="ECO:0000256" key="1">
    <source>
        <dbReference type="SAM" id="Phobius"/>
    </source>
</evidence>
<reference evidence="2" key="1">
    <citation type="submission" date="2021-04" db="EMBL/GenBank/DDBJ databases">
        <authorList>
            <person name="Cornetti L."/>
        </authorList>
    </citation>
    <scope>NUCLEOTIDE SEQUENCE</scope>
</reference>
<dbReference type="PANTHER" id="PTHR20921">
    <property type="entry name" value="TRANSMEMBRANE PROTEIN 222"/>
    <property type="match status" value="1"/>
</dbReference>
<feature type="transmembrane region" description="Helical" evidence="1">
    <location>
        <begin position="148"/>
        <end position="166"/>
    </location>
</feature>
<dbReference type="PANTHER" id="PTHR20921:SF0">
    <property type="entry name" value="TRANSMEMBRANE PROTEIN 222"/>
    <property type="match status" value="1"/>
</dbReference>
<keyword evidence="1" id="KW-0812">Transmembrane</keyword>
<accession>A0A9N6ZEB9</accession>
<name>A0A9N6ZEB9_9CRUS</name>
<dbReference type="AlphaFoldDB" id="A0A9N6ZEB9"/>
<keyword evidence="1" id="KW-1133">Transmembrane helix</keyword>
<keyword evidence="1" id="KW-0472">Membrane</keyword>
<dbReference type="Pfam" id="PF05608">
    <property type="entry name" value="RTE1"/>
    <property type="match status" value="2"/>
</dbReference>
<gene>
    <name evidence="2" type="primary">EOG090X0GY7</name>
</gene>
<proteinExistence type="predicted"/>
<organism evidence="2">
    <name type="scientific">Evadne anonyx</name>
    <dbReference type="NCBI Taxonomy" id="141404"/>
    <lineage>
        <taxon>Eukaryota</taxon>
        <taxon>Metazoa</taxon>
        <taxon>Ecdysozoa</taxon>
        <taxon>Arthropoda</taxon>
        <taxon>Crustacea</taxon>
        <taxon>Branchiopoda</taxon>
        <taxon>Diplostraca</taxon>
        <taxon>Cladocera</taxon>
        <taxon>Onychopoda</taxon>
        <taxon>Podonidae</taxon>
        <taxon>Evadne</taxon>
    </lineage>
</organism>